<keyword evidence="1" id="KW-1133">Transmembrane helix</keyword>
<evidence type="ECO:0008006" key="4">
    <source>
        <dbReference type="Google" id="ProtNLM"/>
    </source>
</evidence>
<dbReference type="GeneID" id="54280995"/>
<evidence type="ECO:0000313" key="3">
    <source>
        <dbReference type="Proteomes" id="UP000799778"/>
    </source>
</evidence>
<feature type="transmembrane region" description="Helical" evidence="1">
    <location>
        <begin position="269"/>
        <end position="288"/>
    </location>
</feature>
<reference evidence="2" key="1">
    <citation type="journal article" date="2020" name="Stud. Mycol.">
        <title>101 Dothideomycetes genomes: a test case for predicting lifestyles and emergence of pathogens.</title>
        <authorList>
            <person name="Haridas S."/>
            <person name="Albert R."/>
            <person name="Binder M."/>
            <person name="Bloem J."/>
            <person name="Labutti K."/>
            <person name="Salamov A."/>
            <person name="Andreopoulos B."/>
            <person name="Baker S."/>
            <person name="Barry K."/>
            <person name="Bills G."/>
            <person name="Bluhm B."/>
            <person name="Cannon C."/>
            <person name="Castanera R."/>
            <person name="Culley D."/>
            <person name="Daum C."/>
            <person name="Ezra D."/>
            <person name="Gonzalez J."/>
            <person name="Henrissat B."/>
            <person name="Kuo A."/>
            <person name="Liang C."/>
            <person name="Lipzen A."/>
            <person name="Lutzoni F."/>
            <person name="Magnuson J."/>
            <person name="Mondo S."/>
            <person name="Nolan M."/>
            <person name="Ohm R."/>
            <person name="Pangilinan J."/>
            <person name="Park H.-J."/>
            <person name="Ramirez L."/>
            <person name="Alfaro M."/>
            <person name="Sun H."/>
            <person name="Tritt A."/>
            <person name="Yoshinaga Y."/>
            <person name="Zwiers L.-H."/>
            <person name="Turgeon B."/>
            <person name="Goodwin S."/>
            <person name="Spatafora J."/>
            <person name="Crous P."/>
            <person name="Grigoriev I."/>
        </authorList>
    </citation>
    <scope>NUCLEOTIDE SEQUENCE</scope>
    <source>
        <strain evidence="2">CBS 175.79</strain>
    </source>
</reference>
<proteinExistence type="predicted"/>
<dbReference type="OrthoDB" id="3210850at2759"/>
<feature type="transmembrane region" description="Helical" evidence="1">
    <location>
        <begin position="114"/>
        <end position="139"/>
    </location>
</feature>
<keyword evidence="1" id="KW-0472">Membrane</keyword>
<feature type="transmembrane region" description="Helical" evidence="1">
    <location>
        <begin position="200"/>
        <end position="223"/>
    </location>
</feature>
<dbReference type="AlphaFoldDB" id="A0A6A5XMI4"/>
<dbReference type="Proteomes" id="UP000799778">
    <property type="component" value="Unassembled WGS sequence"/>
</dbReference>
<sequence>MVWLWLTRLVAVDALPFIADGGVQRRYGAALDRRNTQTDTSTGEPPRDRTIVTVLSLICMMVLSFLLGSRFTKLRRNALMKRNLTSMLVLLLYGLVILFLISSTVLLSGQGLEHYNLCFAATWVCLIFYTASKGVIYIFLVERVHVVRAPFVQRRRDWLYWGCMAMVIASFVGVSINAYLHPIIEMRGDNRCYMGIPGKVSIPFMVVDIAVDVALTGVFFYLLRPLVSFHGIATLDGVFAANRERIVSVAGQQETAVQKNIRALLWKSVAGSILIMLPTIANMIQFYITKGRELALICLGICVLDVTWDAIVIHWLTFGSVEAEQNLSKSLELSSPKSPTFRPRSLEALNIASSRQAAVPTSLQKVQHPRKCVSGETLTEVRPD</sequence>
<evidence type="ECO:0000313" key="2">
    <source>
        <dbReference type="EMBL" id="KAF2014116.1"/>
    </source>
</evidence>
<dbReference type="EMBL" id="ML978070">
    <property type="protein sequence ID" value="KAF2014116.1"/>
    <property type="molecule type" value="Genomic_DNA"/>
</dbReference>
<feature type="transmembrane region" description="Helical" evidence="1">
    <location>
        <begin position="159"/>
        <end position="180"/>
    </location>
</feature>
<evidence type="ECO:0000256" key="1">
    <source>
        <dbReference type="SAM" id="Phobius"/>
    </source>
</evidence>
<keyword evidence="3" id="KW-1185">Reference proteome</keyword>
<gene>
    <name evidence="2" type="ORF">BU24DRAFT_349306</name>
</gene>
<dbReference type="RefSeq" id="XP_033382455.1">
    <property type="nucleotide sequence ID" value="XM_033523598.1"/>
</dbReference>
<feature type="transmembrane region" description="Helical" evidence="1">
    <location>
        <begin position="50"/>
        <end position="67"/>
    </location>
</feature>
<organism evidence="2 3">
    <name type="scientific">Aaosphaeria arxii CBS 175.79</name>
    <dbReference type="NCBI Taxonomy" id="1450172"/>
    <lineage>
        <taxon>Eukaryota</taxon>
        <taxon>Fungi</taxon>
        <taxon>Dikarya</taxon>
        <taxon>Ascomycota</taxon>
        <taxon>Pezizomycotina</taxon>
        <taxon>Dothideomycetes</taxon>
        <taxon>Pleosporomycetidae</taxon>
        <taxon>Pleosporales</taxon>
        <taxon>Pleosporales incertae sedis</taxon>
        <taxon>Aaosphaeria</taxon>
    </lineage>
</organism>
<accession>A0A6A5XMI4</accession>
<name>A0A6A5XMI4_9PLEO</name>
<protein>
    <recommendedName>
        <fullName evidence="4">G-protein coupled receptors family 1 profile domain-containing protein</fullName>
    </recommendedName>
</protein>
<keyword evidence="1" id="KW-0812">Transmembrane</keyword>
<feature type="transmembrane region" description="Helical" evidence="1">
    <location>
        <begin position="88"/>
        <end position="108"/>
    </location>
</feature>
<dbReference type="PANTHER" id="PTHR38848:SF3">
    <property type="entry name" value="G-PROTEIN COUPLED RECEPTORS FAMILY 3 PROFILE DOMAIN-CONTAINING PROTEIN"/>
    <property type="match status" value="1"/>
</dbReference>
<dbReference type="PANTHER" id="PTHR38848">
    <property type="entry name" value="G-PROTEIN COUPLED RECEPTORS FAMILY 3 PROFILE DOMAIN-CONTAINING PROTEIN"/>
    <property type="match status" value="1"/>
</dbReference>